<feature type="transmembrane region" description="Helical" evidence="12">
    <location>
        <begin position="6"/>
        <end position="24"/>
    </location>
</feature>
<dbReference type="EMBL" id="SHNP01000005">
    <property type="protein sequence ID" value="MCX2974694.1"/>
    <property type="molecule type" value="Genomic_DNA"/>
</dbReference>
<feature type="transmembrane region" description="Helical" evidence="12">
    <location>
        <begin position="366"/>
        <end position="388"/>
    </location>
</feature>
<keyword evidence="4 11" id="KW-1003">Cell membrane</keyword>
<evidence type="ECO:0000256" key="5">
    <source>
        <dbReference type="ARBA" id="ARBA00022679"/>
    </source>
</evidence>
<evidence type="ECO:0000256" key="12">
    <source>
        <dbReference type="SAM" id="Phobius"/>
    </source>
</evidence>
<dbReference type="Pfam" id="PF03062">
    <property type="entry name" value="MBOAT"/>
    <property type="match status" value="1"/>
</dbReference>
<comment type="subcellular location">
    <subcellularLocation>
        <location evidence="11">Cell inner membrane</location>
    </subcellularLocation>
    <subcellularLocation>
        <location evidence="1">Cell membrane</location>
        <topology evidence="1">Multi-pass membrane protein</topology>
    </subcellularLocation>
</comment>
<feature type="transmembrane region" description="Helical" evidence="12">
    <location>
        <begin position="189"/>
        <end position="207"/>
    </location>
</feature>
<feature type="transmembrane region" description="Helical" evidence="12">
    <location>
        <begin position="36"/>
        <end position="65"/>
    </location>
</feature>
<reference evidence="13" key="1">
    <citation type="submission" date="2019-02" db="EMBL/GenBank/DDBJ databases">
        <authorList>
            <person name="Li S.-H."/>
        </authorList>
    </citation>
    <scope>NUCLEOTIDE SEQUENCE</scope>
    <source>
        <strain evidence="13">IMCC8485</strain>
    </source>
</reference>
<keyword evidence="6 11" id="KW-0812">Transmembrane</keyword>
<feature type="transmembrane region" description="Helical" evidence="12">
    <location>
        <begin position="324"/>
        <end position="345"/>
    </location>
</feature>
<dbReference type="EC" id="2.3.1.-" evidence="11"/>
<keyword evidence="7 11" id="KW-0016">Alginate biosynthesis</keyword>
<feature type="transmembrane region" description="Helical" evidence="12">
    <location>
        <begin position="425"/>
        <end position="454"/>
    </location>
</feature>
<protein>
    <recommendedName>
        <fullName evidence="11">Probable alginate O-acetylase</fullName>
        <ecNumber evidence="11">2.3.1.-</ecNumber>
    </recommendedName>
</protein>
<proteinExistence type="inferred from homology"/>
<evidence type="ECO:0000256" key="3">
    <source>
        <dbReference type="ARBA" id="ARBA00010323"/>
    </source>
</evidence>
<keyword evidence="8 12" id="KW-1133">Transmembrane helix</keyword>
<feature type="transmembrane region" description="Helical" evidence="12">
    <location>
        <begin position="148"/>
        <end position="168"/>
    </location>
</feature>
<dbReference type="InterPro" id="IPR028362">
    <property type="entry name" value="AlgI"/>
</dbReference>
<evidence type="ECO:0000256" key="1">
    <source>
        <dbReference type="ARBA" id="ARBA00004651"/>
    </source>
</evidence>
<comment type="caution">
    <text evidence="13">The sequence shown here is derived from an EMBL/GenBank/DDBJ whole genome shotgun (WGS) entry which is preliminary data.</text>
</comment>
<keyword evidence="5 11" id="KW-0808">Transferase</keyword>
<dbReference type="Proteomes" id="UP001143307">
    <property type="component" value="Unassembled WGS sequence"/>
</dbReference>
<evidence type="ECO:0000313" key="13">
    <source>
        <dbReference type="EMBL" id="MCX2974694.1"/>
    </source>
</evidence>
<evidence type="ECO:0000256" key="6">
    <source>
        <dbReference type="ARBA" id="ARBA00022692"/>
    </source>
</evidence>
<dbReference type="PIRSF" id="PIRSF500217">
    <property type="entry name" value="AlgI"/>
    <property type="match status" value="1"/>
</dbReference>
<evidence type="ECO:0000256" key="7">
    <source>
        <dbReference type="ARBA" id="ARBA00022841"/>
    </source>
</evidence>
<evidence type="ECO:0000256" key="2">
    <source>
        <dbReference type="ARBA" id="ARBA00005182"/>
    </source>
</evidence>
<dbReference type="PANTHER" id="PTHR13285:SF23">
    <property type="entry name" value="TEICHOIC ACID D-ALANYLTRANSFERASE"/>
    <property type="match status" value="1"/>
</dbReference>
<keyword evidence="10 11" id="KW-0012">Acyltransferase</keyword>
<name>A0ABT3SXH1_9GAMM</name>
<dbReference type="PANTHER" id="PTHR13285">
    <property type="entry name" value="ACYLTRANSFERASE"/>
    <property type="match status" value="1"/>
</dbReference>
<evidence type="ECO:0000256" key="4">
    <source>
        <dbReference type="ARBA" id="ARBA00022475"/>
    </source>
</evidence>
<keyword evidence="9 11" id="KW-0472">Membrane</keyword>
<accession>A0ABT3SXH1</accession>
<dbReference type="InterPro" id="IPR024194">
    <property type="entry name" value="Ac/AlaTfrase_AlgI/DltB"/>
</dbReference>
<feature type="transmembrane region" description="Helical" evidence="12">
    <location>
        <begin position="485"/>
        <end position="510"/>
    </location>
</feature>
<keyword evidence="14" id="KW-1185">Reference proteome</keyword>
<comment type="similarity">
    <text evidence="3 11">Belongs to the membrane-bound acyltransferase family.</text>
</comment>
<dbReference type="RefSeq" id="WP_279253425.1">
    <property type="nucleotide sequence ID" value="NZ_SHNP01000005.1"/>
</dbReference>
<dbReference type="PIRSF" id="PIRSF016636">
    <property type="entry name" value="AlgI_DltB"/>
    <property type="match status" value="1"/>
</dbReference>
<feature type="transmembrane region" description="Helical" evidence="12">
    <location>
        <begin position="394"/>
        <end position="413"/>
    </location>
</feature>
<evidence type="ECO:0000313" key="14">
    <source>
        <dbReference type="Proteomes" id="UP001143307"/>
    </source>
</evidence>
<dbReference type="InterPro" id="IPR051085">
    <property type="entry name" value="MB_O-acyltransferase"/>
</dbReference>
<evidence type="ECO:0000256" key="8">
    <source>
        <dbReference type="ARBA" id="ARBA00022989"/>
    </source>
</evidence>
<evidence type="ECO:0000256" key="11">
    <source>
        <dbReference type="PIRNR" id="PIRNR016636"/>
    </source>
</evidence>
<feature type="transmembrane region" description="Helical" evidence="12">
    <location>
        <begin position="77"/>
        <end position="95"/>
    </location>
</feature>
<gene>
    <name evidence="13" type="ORF">EYC87_13960</name>
</gene>
<sequence>MLFNSVEYLFFFLPITVLVFLILARAPSTERQITWLVLASLFFYASWKPEYLLLIISSVVINFLLGKQLARPGTGKALPWLTLGVCFNLGLLGYFKYTGFFLDGLNAIGLWLIPVPEITLPLAVSFFTFQQIAYLVDVSRRDCEEYQFRHYTLFVLFFPQLIAGPIVHHKEMMPQFSTMRPRANIPTDFAVGITFIAAGLFKKVVMADSLAQIADPLFSAATATDQLNTIDALLAGFAFSFQVYFDFSGYSDIAIGSARLFGIRLPENFRSPYKSRSVIEVWQRWHMTLSRFLRDYLYFSLGGNRLGAFKRYRNLVITMVLGGLWHGAAWTFVLWGALHGLFLCLNHTWRAFTYRAGLEKLCQTALLQPMFVLLTFTAWTIAVIVFRAEDVPSSWIIIQSAFVDINFSQPLILQETFNNGLLQRLLTFVGVPVVTYSEVSIVMLAAVLICWALPNTQELMIKYDPVIIADNAPIKPAGMSWQPTFFYAVITSLLLAASLMSMSSITRFIYFQF</sequence>
<evidence type="ECO:0000256" key="10">
    <source>
        <dbReference type="ARBA" id="ARBA00023315"/>
    </source>
</evidence>
<keyword evidence="11" id="KW-0997">Cell inner membrane</keyword>
<feature type="transmembrane region" description="Helical" evidence="12">
    <location>
        <begin position="107"/>
        <end position="128"/>
    </location>
</feature>
<organism evidence="13 14">
    <name type="scientific">Candidatus Seongchinamella marina</name>
    <dbReference type="NCBI Taxonomy" id="2518990"/>
    <lineage>
        <taxon>Bacteria</taxon>
        <taxon>Pseudomonadati</taxon>
        <taxon>Pseudomonadota</taxon>
        <taxon>Gammaproteobacteria</taxon>
        <taxon>Cellvibrionales</taxon>
        <taxon>Halieaceae</taxon>
        <taxon>Seongchinamella</taxon>
    </lineage>
</organism>
<evidence type="ECO:0000256" key="9">
    <source>
        <dbReference type="ARBA" id="ARBA00023136"/>
    </source>
</evidence>
<comment type="pathway">
    <text evidence="2 11">Glycan biosynthesis; alginate biosynthesis.</text>
</comment>
<dbReference type="InterPro" id="IPR004299">
    <property type="entry name" value="MBOAT_fam"/>
</dbReference>